<dbReference type="SUPFAM" id="SSF64586">
    <property type="entry name" value="C-terminal domain of ProRS"/>
    <property type="match status" value="1"/>
</dbReference>
<dbReference type="PANTHER" id="PTHR43382:SF2">
    <property type="entry name" value="BIFUNCTIONAL GLUTAMATE_PROLINE--TRNA LIGASE"/>
    <property type="match status" value="1"/>
</dbReference>
<dbReference type="Gene3D" id="3.30.110.30">
    <property type="entry name" value="C-terminal domain of ProRS"/>
    <property type="match status" value="1"/>
</dbReference>
<organism evidence="4 5">
    <name type="scientific">Reticulomyxa filosa</name>
    <dbReference type="NCBI Taxonomy" id="46433"/>
    <lineage>
        <taxon>Eukaryota</taxon>
        <taxon>Sar</taxon>
        <taxon>Rhizaria</taxon>
        <taxon>Retaria</taxon>
        <taxon>Foraminifera</taxon>
        <taxon>Monothalamids</taxon>
        <taxon>Reticulomyxidae</taxon>
        <taxon>Reticulomyxa</taxon>
    </lineage>
</organism>
<name>X6MGV1_RETFI</name>
<evidence type="ECO:0000313" key="4">
    <source>
        <dbReference type="EMBL" id="ETO12657.1"/>
    </source>
</evidence>
<dbReference type="GO" id="GO:0004827">
    <property type="term" value="F:proline-tRNA ligase activity"/>
    <property type="evidence" value="ECO:0007669"/>
    <property type="project" value="UniProtKB-EC"/>
</dbReference>
<dbReference type="InterPro" id="IPR017449">
    <property type="entry name" value="Pro-tRNA_synth_II"/>
</dbReference>
<dbReference type="InterPro" id="IPR004154">
    <property type="entry name" value="Anticodon-bd"/>
</dbReference>
<dbReference type="PANTHER" id="PTHR43382">
    <property type="entry name" value="PROLYL-TRNA SYNTHETASE"/>
    <property type="match status" value="1"/>
</dbReference>
<dbReference type="Pfam" id="PF09180">
    <property type="entry name" value="ProRS-C_1"/>
    <property type="match status" value="1"/>
</dbReference>
<dbReference type="SMART" id="SM00946">
    <property type="entry name" value="ProRS-C_1"/>
    <property type="match status" value="1"/>
</dbReference>
<reference evidence="4 5" key="1">
    <citation type="journal article" date="2013" name="Curr. Biol.">
        <title>The Genome of the Foraminiferan Reticulomyxa filosa.</title>
        <authorList>
            <person name="Glockner G."/>
            <person name="Hulsmann N."/>
            <person name="Schleicher M."/>
            <person name="Noegel A.A."/>
            <person name="Eichinger L."/>
            <person name="Gallinger C."/>
            <person name="Pawlowski J."/>
            <person name="Sierra R."/>
            <person name="Euteneuer U."/>
            <person name="Pillet L."/>
            <person name="Moustafa A."/>
            <person name="Platzer M."/>
            <person name="Groth M."/>
            <person name="Szafranski K."/>
            <person name="Schliwa M."/>
        </authorList>
    </citation>
    <scope>NUCLEOTIDE SEQUENCE [LARGE SCALE GENOMIC DNA]</scope>
</reference>
<keyword evidence="2" id="KW-0648">Protein biosynthesis</keyword>
<dbReference type="EC" id="6.1.1.15" evidence="1"/>
<dbReference type="FunFam" id="3.30.110.30:FF:000001">
    <property type="entry name" value="Bifunctional glutamate/proline--tRNA ligase"/>
    <property type="match status" value="1"/>
</dbReference>
<evidence type="ECO:0000256" key="2">
    <source>
        <dbReference type="ARBA" id="ARBA00022917"/>
    </source>
</evidence>
<evidence type="ECO:0000259" key="3">
    <source>
        <dbReference type="SMART" id="SM00946"/>
    </source>
</evidence>
<keyword evidence="5" id="KW-1185">Reference proteome</keyword>
<protein>
    <recommendedName>
        <fullName evidence="1">proline--tRNA ligase</fullName>
        <ecNumber evidence="1">6.1.1.15</ecNumber>
    </recommendedName>
</protein>
<dbReference type="InterPro" id="IPR016061">
    <property type="entry name" value="Pro-tRNA_ligase_II_C"/>
</dbReference>
<dbReference type="InterPro" id="IPR004499">
    <property type="entry name" value="Pro-tRNA-ligase_IIa_arc-type"/>
</dbReference>
<evidence type="ECO:0000313" key="5">
    <source>
        <dbReference type="Proteomes" id="UP000023152"/>
    </source>
</evidence>
<dbReference type="GO" id="GO:0005737">
    <property type="term" value="C:cytoplasm"/>
    <property type="evidence" value="ECO:0007669"/>
    <property type="project" value="InterPro"/>
</dbReference>
<dbReference type="Pfam" id="PF03129">
    <property type="entry name" value="HGTP_anticodon"/>
    <property type="match status" value="1"/>
</dbReference>
<dbReference type="GO" id="GO:0017101">
    <property type="term" value="C:aminoacyl-tRNA synthetase multienzyme complex"/>
    <property type="evidence" value="ECO:0007669"/>
    <property type="project" value="TreeGrafter"/>
</dbReference>
<dbReference type="SUPFAM" id="SSF52954">
    <property type="entry name" value="Class II aaRS ABD-related"/>
    <property type="match status" value="1"/>
</dbReference>
<dbReference type="Proteomes" id="UP000023152">
    <property type="component" value="Unassembled WGS sequence"/>
</dbReference>
<dbReference type="GO" id="GO:0006433">
    <property type="term" value="P:prolyl-tRNA aminoacylation"/>
    <property type="evidence" value="ECO:0007669"/>
    <property type="project" value="InterPro"/>
</dbReference>
<evidence type="ECO:0000256" key="1">
    <source>
        <dbReference type="ARBA" id="ARBA00012831"/>
    </source>
</evidence>
<dbReference type="OrthoDB" id="1055315at2759"/>
<dbReference type="GO" id="GO:0005524">
    <property type="term" value="F:ATP binding"/>
    <property type="evidence" value="ECO:0007669"/>
    <property type="project" value="InterPro"/>
</dbReference>
<gene>
    <name evidence="4" type="ORF">RFI_24720</name>
</gene>
<proteinExistence type="predicted"/>
<dbReference type="InterPro" id="IPR036621">
    <property type="entry name" value="Anticodon-bd_dom_sf"/>
</dbReference>
<sequence>MNRTKNPGFKFNEWELKGVPVRLELGPNDIAKEKIVAARRDMRDEKGRLVKAELSWKSLEEEVQRLLEDIHHNLYAKAKKALDDNTVKVTKWDDFLAALSDGKLVLAPHCNTIEWEKKIAELSGIHFASIPDKTGAGQVGKAKALCIPLEQPELPEGTKCVISGELAKCWILFGRSY</sequence>
<dbReference type="Gene3D" id="3.40.50.800">
    <property type="entry name" value="Anticodon-binding domain"/>
    <property type="match status" value="1"/>
</dbReference>
<feature type="domain" description="Proline-tRNA ligase class II C-terminal" evidence="3">
    <location>
        <begin position="92"/>
        <end position="177"/>
    </location>
</feature>
<dbReference type="EMBL" id="ASPP01021233">
    <property type="protein sequence ID" value="ETO12657.1"/>
    <property type="molecule type" value="Genomic_DNA"/>
</dbReference>
<dbReference type="AlphaFoldDB" id="X6MGV1"/>
<accession>X6MGV1</accession>
<comment type="caution">
    <text evidence="4">The sequence shown here is derived from an EMBL/GenBank/DDBJ whole genome shotgun (WGS) entry which is preliminary data.</text>
</comment>